<dbReference type="InterPro" id="IPR011990">
    <property type="entry name" value="TPR-like_helical_dom_sf"/>
</dbReference>
<dbReference type="PRINTS" id="PR00480">
    <property type="entry name" value="ASTACIN"/>
</dbReference>
<keyword evidence="2 6" id="KW-0479">Metal-binding</keyword>
<keyword evidence="4 6" id="KW-0862">Zinc</keyword>
<accession>A0A814HHU4</accession>
<organism evidence="9 11">
    <name type="scientific">Didymodactylos carnosus</name>
    <dbReference type="NCBI Taxonomy" id="1234261"/>
    <lineage>
        <taxon>Eukaryota</taxon>
        <taxon>Metazoa</taxon>
        <taxon>Spiralia</taxon>
        <taxon>Gnathifera</taxon>
        <taxon>Rotifera</taxon>
        <taxon>Eurotatoria</taxon>
        <taxon>Bdelloidea</taxon>
        <taxon>Philodinida</taxon>
        <taxon>Philodinidae</taxon>
        <taxon>Didymodactylos</taxon>
    </lineage>
</organism>
<feature type="active site" evidence="6">
    <location>
        <position position="64"/>
    </location>
</feature>
<evidence type="ECO:0000313" key="9">
    <source>
        <dbReference type="EMBL" id="CAF1009840.1"/>
    </source>
</evidence>
<dbReference type="Pfam" id="PF01400">
    <property type="entry name" value="Astacin"/>
    <property type="match status" value="1"/>
</dbReference>
<dbReference type="Proteomes" id="UP000681722">
    <property type="component" value="Unassembled WGS sequence"/>
</dbReference>
<dbReference type="InterPro" id="IPR019734">
    <property type="entry name" value="TPR_rpt"/>
</dbReference>
<evidence type="ECO:0000256" key="2">
    <source>
        <dbReference type="ARBA" id="ARBA00022723"/>
    </source>
</evidence>
<proteinExistence type="predicted"/>
<dbReference type="PANTHER" id="PTHR10127">
    <property type="entry name" value="DISCOIDIN, CUB, EGF, LAMININ , AND ZINC METALLOPROTEASE DOMAIN CONTAINING"/>
    <property type="match status" value="1"/>
</dbReference>
<dbReference type="GO" id="GO:0004222">
    <property type="term" value="F:metalloendopeptidase activity"/>
    <property type="evidence" value="ECO:0007669"/>
    <property type="project" value="UniProtKB-UniRule"/>
</dbReference>
<dbReference type="SMART" id="SM00028">
    <property type="entry name" value="TPR"/>
    <property type="match status" value="3"/>
</dbReference>
<sequence>MVLYRYPSCVTDAREQAAIVSAMRKLESAVSIKNKICVGQNWRGKLELTLSRNGCIHEGTIVHELMHTLGFWHEQSRPDRDLYVTVNYANVQKGLEHAFNKYTTTVDTQGTPYDYGSLMHYGTDYFSSNVEPSKARQPADSPTKSRSCSADVLLFIVLSVGNWKLVVRNIRNHSPYKVWNKQDFSLFPLHINLLQRDYTLCTHEIIPMNILLSDENDKSTKHLSKESTMYMWFQILMDFILDFTERVSSRAKTDMIDICRQYYKDNKFQIKQIDKFQTDYKPSDTILWYTKDSFVYHLLNKALRAENIDIIYTLRKYDLAERYYKILLNELPLNHPHVSSVYSNIALIYQNKYNMQMAMTYHNLSLDKHTSESTIDPCLYSNIATSYYIHGDYNQVILYTVKALNELEHMPLQLGHNRILFSFLYHNLAMFYCKIDDIENTLEYVNKLSNLCRGIPSYFPKISA</sequence>
<evidence type="ECO:0000256" key="7">
    <source>
        <dbReference type="RuleBase" id="RU361183"/>
    </source>
</evidence>
<dbReference type="PROSITE" id="PS51864">
    <property type="entry name" value="ASTACIN"/>
    <property type="match status" value="1"/>
</dbReference>
<dbReference type="EC" id="3.4.24.-" evidence="7"/>
<dbReference type="OrthoDB" id="291007at2759"/>
<keyword evidence="5 6" id="KW-0482">Metalloprotease</keyword>
<protein>
    <recommendedName>
        <fullName evidence="7">Metalloendopeptidase</fullName>
        <ecNumber evidence="7">3.4.24.-</ecNumber>
    </recommendedName>
</protein>
<keyword evidence="3 6" id="KW-0378">Hydrolase</keyword>
<gene>
    <name evidence="9" type="ORF">GPM918_LOCUS14207</name>
    <name evidence="10" type="ORF">SRO942_LOCUS14210</name>
</gene>
<reference evidence="9" key="1">
    <citation type="submission" date="2021-02" db="EMBL/GenBank/DDBJ databases">
        <authorList>
            <person name="Nowell W R."/>
        </authorList>
    </citation>
    <scope>NUCLEOTIDE SEQUENCE</scope>
</reference>
<evidence type="ECO:0000259" key="8">
    <source>
        <dbReference type="PROSITE" id="PS51864"/>
    </source>
</evidence>
<feature type="binding site" evidence="6">
    <location>
        <position position="73"/>
    </location>
    <ligand>
        <name>Zn(2+)</name>
        <dbReference type="ChEBI" id="CHEBI:29105"/>
        <note>catalytic</note>
    </ligand>
</feature>
<dbReference type="SUPFAM" id="SSF55486">
    <property type="entry name" value="Metalloproteases ('zincins'), catalytic domain"/>
    <property type="match status" value="1"/>
</dbReference>
<evidence type="ECO:0000256" key="6">
    <source>
        <dbReference type="PROSITE-ProRule" id="PRU01211"/>
    </source>
</evidence>
<name>A0A814HHU4_9BILA</name>
<evidence type="ECO:0000256" key="5">
    <source>
        <dbReference type="ARBA" id="ARBA00023049"/>
    </source>
</evidence>
<evidence type="ECO:0000256" key="1">
    <source>
        <dbReference type="ARBA" id="ARBA00022670"/>
    </source>
</evidence>
<comment type="caution">
    <text evidence="9">The sequence shown here is derived from an EMBL/GenBank/DDBJ whole genome shotgun (WGS) entry which is preliminary data.</text>
</comment>
<dbReference type="GO" id="GO:0006508">
    <property type="term" value="P:proteolysis"/>
    <property type="evidence" value="ECO:0007669"/>
    <property type="project" value="UniProtKB-KW"/>
</dbReference>
<keyword evidence="11" id="KW-1185">Reference proteome</keyword>
<dbReference type="Gene3D" id="1.25.40.10">
    <property type="entry name" value="Tetratricopeptide repeat domain"/>
    <property type="match status" value="1"/>
</dbReference>
<evidence type="ECO:0000256" key="3">
    <source>
        <dbReference type="ARBA" id="ARBA00022801"/>
    </source>
</evidence>
<dbReference type="InterPro" id="IPR024079">
    <property type="entry name" value="MetalloPept_cat_dom_sf"/>
</dbReference>
<dbReference type="InterPro" id="IPR006026">
    <property type="entry name" value="Peptidase_Metallo"/>
</dbReference>
<feature type="domain" description="Peptidase M12A" evidence="8">
    <location>
        <begin position="1"/>
        <end position="202"/>
    </location>
</feature>
<dbReference type="SMART" id="SM00235">
    <property type="entry name" value="ZnMc"/>
    <property type="match status" value="1"/>
</dbReference>
<feature type="binding site" evidence="6">
    <location>
        <position position="63"/>
    </location>
    <ligand>
        <name>Zn(2+)</name>
        <dbReference type="ChEBI" id="CHEBI:29105"/>
        <note>catalytic</note>
    </ligand>
</feature>
<dbReference type="SUPFAM" id="SSF48452">
    <property type="entry name" value="TPR-like"/>
    <property type="match status" value="1"/>
</dbReference>
<dbReference type="EMBL" id="CAJOBC010003387">
    <property type="protein sequence ID" value="CAF3781165.1"/>
    <property type="molecule type" value="Genomic_DNA"/>
</dbReference>
<evidence type="ECO:0000313" key="10">
    <source>
        <dbReference type="EMBL" id="CAF3781165.1"/>
    </source>
</evidence>
<dbReference type="PANTHER" id="PTHR10127:SF780">
    <property type="entry name" value="METALLOENDOPEPTIDASE"/>
    <property type="match status" value="1"/>
</dbReference>
<dbReference type="EMBL" id="CAJNOQ010003386">
    <property type="protein sequence ID" value="CAF1009840.1"/>
    <property type="molecule type" value="Genomic_DNA"/>
</dbReference>
<dbReference type="GO" id="GO:0008270">
    <property type="term" value="F:zinc ion binding"/>
    <property type="evidence" value="ECO:0007669"/>
    <property type="project" value="UniProtKB-UniRule"/>
</dbReference>
<dbReference type="Gene3D" id="3.40.390.10">
    <property type="entry name" value="Collagenase (Catalytic Domain)"/>
    <property type="match status" value="1"/>
</dbReference>
<dbReference type="Proteomes" id="UP000663829">
    <property type="component" value="Unassembled WGS sequence"/>
</dbReference>
<comment type="cofactor">
    <cofactor evidence="6 7">
        <name>Zn(2+)</name>
        <dbReference type="ChEBI" id="CHEBI:29105"/>
    </cofactor>
    <text evidence="6 7">Binds 1 zinc ion per subunit.</text>
</comment>
<comment type="caution">
    <text evidence="6">Lacks conserved residue(s) required for the propagation of feature annotation.</text>
</comment>
<dbReference type="InterPro" id="IPR001506">
    <property type="entry name" value="Peptidase_M12A"/>
</dbReference>
<evidence type="ECO:0000313" key="11">
    <source>
        <dbReference type="Proteomes" id="UP000663829"/>
    </source>
</evidence>
<evidence type="ECO:0000256" key="4">
    <source>
        <dbReference type="ARBA" id="ARBA00022833"/>
    </source>
</evidence>
<dbReference type="AlphaFoldDB" id="A0A814HHU4"/>
<keyword evidence="1 6" id="KW-0645">Protease</keyword>
<feature type="binding site" evidence="6">
    <location>
        <position position="67"/>
    </location>
    <ligand>
        <name>Zn(2+)</name>
        <dbReference type="ChEBI" id="CHEBI:29105"/>
        <note>catalytic</note>
    </ligand>
</feature>